<dbReference type="InterPro" id="IPR032466">
    <property type="entry name" value="Metal_Hydrolase"/>
</dbReference>
<dbReference type="AlphaFoldDB" id="A0A644UZB3"/>
<comment type="caution">
    <text evidence="1">The sequence shown here is derived from an EMBL/GenBank/DDBJ whole genome shotgun (WGS) entry which is preliminary data.</text>
</comment>
<reference evidence="1" key="1">
    <citation type="submission" date="2019-08" db="EMBL/GenBank/DDBJ databases">
        <authorList>
            <person name="Kucharzyk K."/>
            <person name="Murdoch R.W."/>
            <person name="Higgins S."/>
            <person name="Loffler F."/>
        </authorList>
    </citation>
    <scope>NUCLEOTIDE SEQUENCE</scope>
</reference>
<protein>
    <recommendedName>
        <fullName evidence="2">Membrane dipeptidase</fullName>
    </recommendedName>
</protein>
<dbReference type="CDD" id="cd01301">
    <property type="entry name" value="rDP_like"/>
    <property type="match status" value="1"/>
</dbReference>
<dbReference type="PANTHER" id="PTHR10443:SF12">
    <property type="entry name" value="DIPEPTIDASE"/>
    <property type="match status" value="1"/>
</dbReference>
<evidence type="ECO:0000313" key="1">
    <source>
        <dbReference type="EMBL" id="MPL84410.1"/>
    </source>
</evidence>
<dbReference type="Gene3D" id="3.20.20.140">
    <property type="entry name" value="Metal-dependent hydrolases"/>
    <property type="match status" value="1"/>
</dbReference>
<dbReference type="EMBL" id="VSSQ01000189">
    <property type="protein sequence ID" value="MPL84410.1"/>
    <property type="molecule type" value="Genomic_DNA"/>
</dbReference>
<accession>A0A644UZB3</accession>
<dbReference type="PANTHER" id="PTHR10443">
    <property type="entry name" value="MICROSOMAL DIPEPTIDASE"/>
    <property type="match status" value="1"/>
</dbReference>
<sequence length="359" mass="40271">MQNKPLHESIFVLDSHCDTPIRLLAGADINIKSNQGHFDFVRMREGGLNAAFFAIYTPNTINADTATRRAMQMIARTYDAVEASEGKVAVALEAQDARDNFETGVLSIFLGMENGLPIQDDLSLLRLFYDMGVRYMTLTHAGNNNICDSCATKEKRWNGLSPFGIEVVKEMNRLGMLIDVSHISDDSFRDVIKYSSSPVVATHSCCRAIANHPRNLTDQMIKDIAATGGVVQINFYPPFLNSEYAKEFWPLCDAFEEVEKLWKDNPDQHNDAYEKAKMEMFALKRPSYKEVADHIDHVVKLVGADYVGIGTDFDGIEVTPEGLEGVDKLPVLTEELINRGYSDEDIKKIMGDNFLRLLD</sequence>
<dbReference type="InterPro" id="IPR008257">
    <property type="entry name" value="Pept_M19"/>
</dbReference>
<organism evidence="1">
    <name type="scientific">bioreactor metagenome</name>
    <dbReference type="NCBI Taxonomy" id="1076179"/>
    <lineage>
        <taxon>unclassified sequences</taxon>
        <taxon>metagenomes</taxon>
        <taxon>ecological metagenomes</taxon>
    </lineage>
</organism>
<evidence type="ECO:0008006" key="2">
    <source>
        <dbReference type="Google" id="ProtNLM"/>
    </source>
</evidence>
<dbReference type="GO" id="GO:0070573">
    <property type="term" value="F:metallodipeptidase activity"/>
    <property type="evidence" value="ECO:0007669"/>
    <property type="project" value="InterPro"/>
</dbReference>
<dbReference type="PROSITE" id="PS51365">
    <property type="entry name" value="RENAL_DIPEPTIDASE_2"/>
    <property type="match status" value="1"/>
</dbReference>
<dbReference type="GO" id="GO:0006508">
    <property type="term" value="P:proteolysis"/>
    <property type="evidence" value="ECO:0007669"/>
    <property type="project" value="InterPro"/>
</dbReference>
<gene>
    <name evidence="1" type="ORF">SDC9_30375</name>
</gene>
<proteinExistence type="predicted"/>
<dbReference type="SUPFAM" id="SSF51556">
    <property type="entry name" value="Metallo-dependent hydrolases"/>
    <property type="match status" value="1"/>
</dbReference>
<dbReference type="Pfam" id="PF01244">
    <property type="entry name" value="Peptidase_M19"/>
    <property type="match status" value="1"/>
</dbReference>
<name>A0A644UZB3_9ZZZZ</name>